<dbReference type="NCBIfam" id="TIGR02595">
    <property type="entry name" value="PEP_CTERM"/>
    <property type="match status" value="1"/>
</dbReference>
<name>A0ABX0MQ79_9BURK</name>
<sequence>MLTPDIKQDTKNAWAPWHRRYNEYFYNIKGLNMLRYLACTATAFLFLSPAQAALQSYDWSFTGGFAYPDTGGSLPRDTTLKGTFTVDDLNADGKFDKSELQSLSYFGHEYTNCAECAIDSFLWVPGNAPQFDISRSNYAGPTYYSYSIKTGVKFSDFGGVYGQGEPYSSGGDWTPNVTWKVSAVPEPQTWLMLGAGLLALGAAARRRRPN</sequence>
<comment type="caution">
    <text evidence="2">The sequence shown here is derived from an EMBL/GenBank/DDBJ whole genome shotgun (WGS) entry which is preliminary data.</text>
</comment>
<accession>A0ABX0MQ79</accession>
<feature type="domain" description="Ice-binding protein C-terminal" evidence="1">
    <location>
        <begin position="183"/>
        <end position="207"/>
    </location>
</feature>
<proteinExistence type="predicted"/>
<keyword evidence="3" id="KW-1185">Reference proteome</keyword>
<evidence type="ECO:0000313" key="3">
    <source>
        <dbReference type="Proteomes" id="UP000610594"/>
    </source>
</evidence>
<evidence type="ECO:0000259" key="1">
    <source>
        <dbReference type="Pfam" id="PF07589"/>
    </source>
</evidence>
<dbReference type="InterPro" id="IPR013424">
    <property type="entry name" value="Ice-binding_C"/>
</dbReference>
<evidence type="ECO:0000313" key="2">
    <source>
        <dbReference type="EMBL" id="NHZ62105.1"/>
    </source>
</evidence>
<dbReference type="EMBL" id="WHJF01000013">
    <property type="protein sequence ID" value="NHZ62105.1"/>
    <property type="molecule type" value="Genomic_DNA"/>
</dbReference>
<organism evidence="2 3">
    <name type="scientific">Massilia genomosp. 1</name>
    <dbReference type="NCBI Taxonomy" id="2609280"/>
    <lineage>
        <taxon>Bacteria</taxon>
        <taxon>Pseudomonadati</taxon>
        <taxon>Pseudomonadota</taxon>
        <taxon>Betaproteobacteria</taxon>
        <taxon>Burkholderiales</taxon>
        <taxon>Oxalobacteraceae</taxon>
        <taxon>Telluria group</taxon>
        <taxon>Massilia</taxon>
    </lineage>
</organism>
<dbReference type="Pfam" id="PF07589">
    <property type="entry name" value="PEP-CTERM"/>
    <property type="match status" value="1"/>
</dbReference>
<reference evidence="2 3" key="1">
    <citation type="submission" date="2019-10" db="EMBL/GenBank/DDBJ databases">
        <title>Taxonomy of Antarctic Massilia spp.: description of Massilia rubra sp. nov., Massilia aquatica sp. nov., Massilia mucilaginosa sp. nov., Massilia frigida sp. nov. isolated from streams, lakes and regoliths.</title>
        <authorList>
            <person name="Holochova P."/>
            <person name="Sedlacek I."/>
            <person name="Kralova S."/>
            <person name="Maslanova I."/>
            <person name="Busse H.-J."/>
            <person name="Stankova E."/>
            <person name="Vrbovska V."/>
            <person name="Kovarovic V."/>
            <person name="Bartak M."/>
            <person name="Svec P."/>
            <person name="Pantucek R."/>
        </authorList>
    </citation>
    <scope>NUCLEOTIDE SEQUENCE [LARGE SCALE GENOMIC DNA]</scope>
    <source>
        <strain evidence="2 3">CCM 8694</strain>
    </source>
</reference>
<protein>
    <submittedName>
        <fullName evidence="2">PEP-CTERM sorting domain-containing protein</fullName>
    </submittedName>
</protein>
<gene>
    <name evidence="2" type="ORF">F1735_07275</name>
</gene>
<dbReference type="Proteomes" id="UP000610594">
    <property type="component" value="Unassembled WGS sequence"/>
</dbReference>